<reference evidence="2 3" key="1">
    <citation type="submission" date="2016-11" db="EMBL/GenBank/DDBJ databases">
        <authorList>
            <person name="Jaros S."/>
            <person name="Januszkiewicz K."/>
            <person name="Wedrychowicz H."/>
        </authorList>
    </citation>
    <scope>NUCLEOTIDE SEQUENCE [LARGE SCALE GENOMIC DNA]</scope>
    <source>
        <strain evidence="2 3">DSM 17137</strain>
    </source>
</reference>
<accession>A0A1M5BLW1</accession>
<proteinExistence type="predicted"/>
<dbReference type="EMBL" id="FQVC01000007">
    <property type="protein sequence ID" value="SHF43202.1"/>
    <property type="molecule type" value="Genomic_DNA"/>
</dbReference>
<keyword evidence="1" id="KW-0472">Membrane</keyword>
<name>A0A1M5BLW1_9HYPH</name>
<keyword evidence="1" id="KW-1133">Transmembrane helix</keyword>
<dbReference type="AlphaFoldDB" id="A0A1M5BLW1"/>
<protein>
    <submittedName>
        <fullName evidence="2">Uncharacterized protein</fullName>
    </submittedName>
</protein>
<gene>
    <name evidence="2" type="ORF">SAMN02745223_02651</name>
</gene>
<feature type="transmembrane region" description="Helical" evidence="1">
    <location>
        <begin position="12"/>
        <end position="28"/>
    </location>
</feature>
<sequence length="43" mass="4714">MPDMTSYTRDTIALFAIGIVAMLAVFTADTNLGELFVHILARL</sequence>
<organism evidence="2 3">
    <name type="scientific">Devosia limi DSM 17137</name>
    <dbReference type="NCBI Taxonomy" id="1121477"/>
    <lineage>
        <taxon>Bacteria</taxon>
        <taxon>Pseudomonadati</taxon>
        <taxon>Pseudomonadota</taxon>
        <taxon>Alphaproteobacteria</taxon>
        <taxon>Hyphomicrobiales</taxon>
        <taxon>Devosiaceae</taxon>
        <taxon>Devosia</taxon>
    </lineage>
</organism>
<evidence type="ECO:0000256" key="1">
    <source>
        <dbReference type="SAM" id="Phobius"/>
    </source>
</evidence>
<evidence type="ECO:0000313" key="3">
    <source>
        <dbReference type="Proteomes" id="UP000184533"/>
    </source>
</evidence>
<dbReference type="Proteomes" id="UP000184533">
    <property type="component" value="Unassembled WGS sequence"/>
</dbReference>
<keyword evidence="1" id="KW-0812">Transmembrane</keyword>
<evidence type="ECO:0000313" key="2">
    <source>
        <dbReference type="EMBL" id="SHF43202.1"/>
    </source>
</evidence>